<keyword evidence="3" id="KW-1185">Reference proteome</keyword>
<organism evidence="2 3">
    <name type="scientific">Seminavis robusta</name>
    <dbReference type="NCBI Taxonomy" id="568900"/>
    <lineage>
        <taxon>Eukaryota</taxon>
        <taxon>Sar</taxon>
        <taxon>Stramenopiles</taxon>
        <taxon>Ochrophyta</taxon>
        <taxon>Bacillariophyta</taxon>
        <taxon>Bacillariophyceae</taxon>
        <taxon>Bacillariophycidae</taxon>
        <taxon>Naviculales</taxon>
        <taxon>Naviculaceae</taxon>
        <taxon>Seminavis</taxon>
    </lineage>
</organism>
<accession>A0A9N8DCM6</accession>
<evidence type="ECO:0008006" key="4">
    <source>
        <dbReference type="Google" id="ProtNLM"/>
    </source>
</evidence>
<dbReference type="EMBL" id="CAICTM010000081">
    <property type="protein sequence ID" value="CAB9500377.1"/>
    <property type="molecule type" value="Genomic_DNA"/>
</dbReference>
<evidence type="ECO:0000313" key="2">
    <source>
        <dbReference type="EMBL" id="CAB9500377.1"/>
    </source>
</evidence>
<proteinExistence type="predicted"/>
<feature type="compositionally biased region" description="Polar residues" evidence="1">
    <location>
        <begin position="70"/>
        <end position="90"/>
    </location>
</feature>
<dbReference type="AlphaFoldDB" id="A0A9N8DCM6"/>
<dbReference type="InterPro" id="IPR008978">
    <property type="entry name" value="HSP20-like_chaperone"/>
</dbReference>
<comment type="caution">
    <text evidence="2">The sequence shown here is derived from an EMBL/GenBank/DDBJ whole genome shotgun (WGS) entry which is preliminary data.</text>
</comment>
<name>A0A9N8DCM6_9STRA</name>
<evidence type="ECO:0000256" key="1">
    <source>
        <dbReference type="SAM" id="MobiDB-lite"/>
    </source>
</evidence>
<feature type="region of interest" description="Disordered" evidence="1">
    <location>
        <begin position="69"/>
        <end position="90"/>
    </location>
</feature>
<feature type="region of interest" description="Disordered" evidence="1">
    <location>
        <begin position="1"/>
        <end position="53"/>
    </location>
</feature>
<sequence>MSNPLDYSKWDKIDCSSSDDEEQENLGAPRVTRLDAPSRVTRTSNGDLVVEEQEQKIEEPLIEELEVSAKTATSNSTAKGPPNETLQNTTNIPASWTEHGSQETLTISQQTLYWSQDRQSVCLRLSLPTTSLKGKDIRVQLQGVRRYADRNCAVGSESPSSIRVTTTCTADSQVLLEGEFPHFIHAAEDDDDFVDAETPYCSSDWAIDRTTGDAAYWVMTLLKAVPMDGMTIWWRRPLTQFDEMEPTTTNTSTEKSQAFQAAWEEAHRQFKDKMKQKQTIP</sequence>
<gene>
    <name evidence="2" type="ORF">SEMRO_82_G044020.1</name>
</gene>
<reference evidence="2" key="1">
    <citation type="submission" date="2020-06" db="EMBL/GenBank/DDBJ databases">
        <authorList>
            <consortium name="Plant Systems Biology data submission"/>
        </authorList>
    </citation>
    <scope>NUCLEOTIDE SEQUENCE</scope>
    <source>
        <strain evidence="2">D6</strain>
    </source>
</reference>
<dbReference type="Proteomes" id="UP001153069">
    <property type="component" value="Unassembled WGS sequence"/>
</dbReference>
<protein>
    <recommendedName>
        <fullName evidence="4">CS domain-containing protein</fullName>
    </recommendedName>
</protein>
<evidence type="ECO:0000313" key="3">
    <source>
        <dbReference type="Proteomes" id="UP001153069"/>
    </source>
</evidence>
<dbReference type="OrthoDB" id="48425at2759"/>
<dbReference type="Gene3D" id="2.60.40.790">
    <property type="match status" value="1"/>
</dbReference>